<name>A0A2P2QWL7_RHIMU</name>
<reference evidence="1" key="1">
    <citation type="submission" date="2018-02" db="EMBL/GenBank/DDBJ databases">
        <title>Rhizophora mucronata_Transcriptome.</title>
        <authorList>
            <person name="Meera S.P."/>
            <person name="Sreeshan A."/>
            <person name="Augustine A."/>
        </authorList>
    </citation>
    <scope>NUCLEOTIDE SEQUENCE</scope>
    <source>
        <tissue evidence="1">Leaf</tissue>
    </source>
</reference>
<organism evidence="1">
    <name type="scientific">Rhizophora mucronata</name>
    <name type="common">Asiatic mangrove</name>
    <dbReference type="NCBI Taxonomy" id="61149"/>
    <lineage>
        <taxon>Eukaryota</taxon>
        <taxon>Viridiplantae</taxon>
        <taxon>Streptophyta</taxon>
        <taxon>Embryophyta</taxon>
        <taxon>Tracheophyta</taxon>
        <taxon>Spermatophyta</taxon>
        <taxon>Magnoliopsida</taxon>
        <taxon>eudicotyledons</taxon>
        <taxon>Gunneridae</taxon>
        <taxon>Pentapetalae</taxon>
        <taxon>rosids</taxon>
        <taxon>fabids</taxon>
        <taxon>Malpighiales</taxon>
        <taxon>Rhizophoraceae</taxon>
        <taxon>Rhizophora</taxon>
    </lineage>
</organism>
<proteinExistence type="predicted"/>
<accession>A0A2P2QWL7</accession>
<dbReference type="AlphaFoldDB" id="A0A2P2QWL7"/>
<sequence>MWLVAWYLHYFSLSPTTKLCELVLFAAM</sequence>
<dbReference type="EMBL" id="GGEC01090889">
    <property type="protein sequence ID" value="MBX71373.1"/>
    <property type="molecule type" value="Transcribed_RNA"/>
</dbReference>
<evidence type="ECO:0000313" key="1">
    <source>
        <dbReference type="EMBL" id="MBX71373.1"/>
    </source>
</evidence>
<protein>
    <submittedName>
        <fullName evidence="1">Uncharacterized protein</fullName>
    </submittedName>
</protein>